<proteinExistence type="predicted"/>
<dbReference type="Proteomes" id="UP001207654">
    <property type="component" value="Unassembled WGS sequence"/>
</dbReference>
<keyword evidence="3" id="KW-1185">Reference proteome</keyword>
<feature type="region of interest" description="Disordered" evidence="1">
    <location>
        <begin position="123"/>
        <end position="172"/>
    </location>
</feature>
<dbReference type="RefSeq" id="WP_267533559.1">
    <property type="nucleotide sequence ID" value="NZ_JAPNKA010000001.1"/>
</dbReference>
<evidence type="ECO:0000313" key="2">
    <source>
        <dbReference type="EMBL" id="MCY1074597.1"/>
    </source>
</evidence>
<feature type="compositionally biased region" description="Basic and acidic residues" evidence="1">
    <location>
        <begin position="135"/>
        <end position="145"/>
    </location>
</feature>
<evidence type="ECO:0000313" key="3">
    <source>
        <dbReference type="Proteomes" id="UP001207654"/>
    </source>
</evidence>
<evidence type="ECO:0000256" key="1">
    <source>
        <dbReference type="SAM" id="MobiDB-lite"/>
    </source>
</evidence>
<organism evidence="2 3">
    <name type="scientific">Archangium lansingense</name>
    <dbReference type="NCBI Taxonomy" id="2995310"/>
    <lineage>
        <taxon>Bacteria</taxon>
        <taxon>Pseudomonadati</taxon>
        <taxon>Myxococcota</taxon>
        <taxon>Myxococcia</taxon>
        <taxon>Myxococcales</taxon>
        <taxon>Cystobacterineae</taxon>
        <taxon>Archangiaceae</taxon>
        <taxon>Archangium</taxon>
    </lineage>
</organism>
<evidence type="ECO:0008006" key="4">
    <source>
        <dbReference type="Google" id="ProtNLM"/>
    </source>
</evidence>
<sequence length="315" mass="34149">MFPRSLLLLLVLLPLSAWAARLQGLRYYERGEYAKASRTLKREISSPQLSDEQRALARVYLAASLLALKKEDEAYLQLEELARTYPEQRVDPSLFPPRLVELELEVRERLKIERLREEAEKAEQAELNRIAAAEDAERRKREQEAAARNPAQVEPQGELQDTATAQPASSFRLRPELTGYSDVAGAFTPGGKLSIGPAVALTAGVGPVEATVRTLIGKERWAWELEAGYLFGTGAFQPRLSVRSTLFPGIGEPPADDPNGGGARFGFGGAVGGRLALTPQLTLLADVGGELLVGASETFNGGVFVISAGVGYSLF</sequence>
<accession>A0ABT3ZYV5</accession>
<dbReference type="InterPro" id="IPR011990">
    <property type="entry name" value="TPR-like_helical_dom_sf"/>
</dbReference>
<protein>
    <recommendedName>
        <fullName evidence="4">Tetratricopeptide repeat protein</fullName>
    </recommendedName>
</protein>
<feature type="compositionally biased region" description="Polar residues" evidence="1">
    <location>
        <begin position="159"/>
        <end position="169"/>
    </location>
</feature>
<reference evidence="2 3" key="1">
    <citation type="submission" date="2022-11" db="EMBL/GenBank/DDBJ databases">
        <title>Minimal conservation of predation-associated metabolite biosynthetic gene clusters underscores biosynthetic potential of Myxococcota including descriptions for ten novel species: Archangium lansinium sp. nov., Myxococcus landrumus sp. nov., Nannocystis bai.</title>
        <authorList>
            <person name="Ahearne A."/>
            <person name="Stevens C."/>
            <person name="Phillips K."/>
        </authorList>
    </citation>
    <scope>NUCLEOTIDE SEQUENCE [LARGE SCALE GENOMIC DNA]</scope>
    <source>
        <strain evidence="2 3">MIWBW</strain>
    </source>
</reference>
<gene>
    <name evidence="2" type="ORF">OV287_08865</name>
</gene>
<comment type="caution">
    <text evidence="2">The sequence shown here is derived from an EMBL/GenBank/DDBJ whole genome shotgun (WGS) entry which is preliminary data.</text>
</comment>
<dbReference type="EMBL" id="JAPNKA010000001">
    <property type="protein sequence ID" value="MCY1074597.1"/>
    <property type="molecule type" value="Genomic_DNA"/>
</dbReference>
<dbReference type="SUPFAM" id="SSF48452">
    <property type="entry name" value="TPR-like"/>
    <property type="match status" value="1"/>
</dbReference>
<name>A0ABT3ZYV5_9BACT</name>